<keyword evidence="2" id="KW-1185">Reference proteome</keyword>
<dbReference type="InterPro" id="IPR029063">
    <property type="entry name" value="SAM-dependent_MTases_sf"/>
</dbReference>
<protein>
    <submittedName>
        <fullName evidence="1">Uncharacterized protein</fullName>
    </submittedName>
</protein>
<dbReference type="Proteomes" id="UP000269883">
    <property type="component" value="Chromosome"/>
</dbReference>
<evidence type="ECO:0000313" key="1">
    <source>
        <dbReference type="EMBL" id="BBD09585.1"/>
    </source>
</evidence>
<reference evidence="1 2" key="1">
    <citation type="journal article" date="2018" name="Sci. Adv.">
        <title>Multi-heme cytochromes provide a pathway for survival in energy-limited environments.</title>
        <authorList>
            <person name="Deng X."/>
            <person name="Dohmae N."/>
            <person name="Nealson K.H."/>
            <person name="Hashimoto K."/>
            <person name="Okamoto A."/>
        </authorList>
    </citation>
    <scope>NUCLEOTIDE SEQUENCE [LARGE SCALE GENOMIC DNA]</scope>
    <source>
        <strain evidence="1 2">IS5</strain>
    </source>
</reference>
<dbReference type="NCBIfam" id="TIGR04371">
    <property type="entry name" value="methyltran_NanM"/>
    <property type="match status" value="1"/>
</dbReference>
<proteinExistence type="predicted"/>
<dbReference type="AlphaFoldDB" id="A0A2Z6B275"/>
<evidence type="ECO:0000313" key="2">
    <source>
        <dbReference type="Proteomes" id="UP000269883"/>
    </source>
</evidence>
<accession>A0A2Z6B275</accession>
<dbReference type="CDD" id="cd02440">
    <property type="entry name" value="AdoMet_MTases"/>
    <property type="match status" value="1"/>
</dbReference>
<gene>
    <name evidence="1" type="ORF">DFE_2859</name>
</gene>
<dbReference type="Pfam" id="PF10294">
    <property type="entry name" value="Methyltransf_16"/>
    <property type="match status" value="1"/>
</dbReference>
<name>A0A2Z6B275_9BACT</name>
<organism evidence="1 2">
    <name type="scientific">Desulfovibrio ferrophilus</name>
    <dbReference type="NCBI Taxonomy" id="241368"/>
    <lineage>
        <taxon>Bacteria</taxon>
        <taxon>Pseudomonadati</taxon>
        <taxon>Thermodesulfobacteriota</taxon>
        <taxon>Desulfovibrionia</taxon>
        <taxon>Desulfovibrionales</taxon>
        <taxon>Desulfovibrionaceae</taxon>
        <taxon>Desulfovibrio</taxon>
    </lineage>
</organism>
<dbReference type="Gene3D" id="3.40.50.150">
    <property type="entry name" value="Vaccinia Virus protein VP39"/>
    <property type="match status" value="1"/>
</dbReference>
<dbReference type="InterPro" id="IPR030807">
    <property type="entry name" value="Methyltran_NanM"/>
</dbReference>
<sequence>MIDSDVVFRERLVNYLNTIDAYRDGEMYSKLWGNFIREFSLGQDGMQGLPQLNQTQCRGYVPRERRVGRVDRQEWIEDAVGWSVNMVYVLAEAIAKRLKSKKVRHKYDWRTYRIKRFLRMQGIDYRAELSKGYPANSISSSFFALRAVYYQRLLLQYSRSVVANPQRILEVGAGVGTLAIMLARMLKPREYVVVDLPEMLPVLAIEVRRHYPEARVVFPNEEVPERSLGNSVTFVLRTPTQHTSIQDESVDIALNIDSFAEMPIQAARSYVEMFNRTLAKGGVMFLANRESRVHDGQAEINSMWTLPYDPNHEVMLFEHCPMRHYVMSGKTPNINRISRK</sequence>
<dbReference type="KEGG" id="dfl:DFE_2859"/>
<dbReference type="InterPro" id="IPR019410">
    <property type="entry name" value="Methyltransf_16"/>
</dbReference>
<dbReference type="SUPFAM" id="SSF53335">
    <property type="entry name" value="S-adenosyl-L-methionine-dependent methyltransferases"/>
    <property type="match status" value="1"/>
</dbReference>
<dbReference type="EMBL" id="AP017378">
    <property type="protein sequence ID" value="BBD09585.1"/>
    <property type="molecule type" value="Genomic_DNA"/>
</dbReference>
<dbReference type="RefSeq" id="WP_126380617.1">
    <property type="nucleotide sequence ID" value="NZ_AP017378.1"/>
</dbReference>
<dbReference type="OrthoDB" id="3760285at2"/>